<dbReference type="GO" id="GO:0019992">
    <property type="term" value="F:diacylglycerol binding"/>
    <property type="evidence" value="ECO:0007669"/>
    <property type="project" value="Ensembl"/>
</dbReference>
<comment type="caution">
    <text evidence="6">Lacks conserved residue(s) required for the propagation of feature annotation.</text>
</comment>
<evidence type="ECO:0000256" key="1">
    <source>
        <dbReference type="ARBA" id="ARBA00004477"/>
    </source>
</evidence>
<dbReference type="GO" id="GO:0045444">
    <property type="term" value="P:fat cell differentiation"/>
    <property type="evidence" value="ECO:0007669"/>
    <property type="project" value="Ensembl"/>
</dbReference>
<evidence type="ECO:0000256" key="7">
    <source>
        <dbReference type="SAM" id="Phobius"/>
    </source>
</evidence>
<dbReference type="RefSeq" id="XP_026575354.1">
    <property type="nucleotide sequence ID" value="XM_026719569.1"/>
</dbReference>
<feature type="transmembrane region" description="Helical" evidence="7">
    <location>
        <begin position="213"/>
        <end position="237"/>
    </location>
</feature>
<dbReference type="InterPro" id="IPR046402">
    <property type="entry name" value="FIT1"/>
</dbReference>
<feature type="transmembrane region" description="Helical" evidence="7">
    <location>
        <begin position="118"/>
        <end position="138"/>
    </location>
</feature>
<feature type="transmembrane region" description="Helical" evidence="7">
    <location>
        <begin position="88"/>
        <end position="106"/>
    </location>
</feature>
<dbReference type="KEGG" id="ptex:113448782"/>
<dbReference type="OrthoDB" id="5579088at2759"/>
<comment type="function">
    <text evidence="6">May play a role in the formation of lipid droplets (LDs), which are storage organelles at the center of lipid and energy homeostasis. May directly bind to diacylglycerol (DAGs) and triacylglycerol.</text>
</comment>
<keyword evidence="5 6" id="KW-0472">Membrane</keyword>
<dbReference type="GO" id="GO:0140042">
    <property type="term" value="P:lipid droplet formation"/>
    <property type="evidence" value="ECO:0007669"/>
    <property type="project" value="UniProtKB-UniRule"/>
</dbReference>
<comment type="subcellular location">
    <subcellularLocation>
        <location evidence="1 6">Endoplasmic reticulum membrane</location>
        <topology evidence="1 6">Multi-pass membrane protein</topology>
    </subcellularLocation>
</comment>
<gene>
    <name evidence="6 8" type="primary">FITM1</name>
    <name evidence="6" type="synonym">FIT1</name>
</gene>
<keyword evidence="2 6" id="KW-0812">Transmembrane</keyword>
<sequence length="287" mass="32435">MAEGTAPTKPFSLLATGAGWARALGQALVVFWSNQYAWLLGVPGLRRAYHLWLASVVIFGPLLQFYVNPRAIFANHHNFFNIKFVRSAWGWTCIFLGGFILPVVYLATHQILLTFRHLARLAVGAGLWLGATEAFLLIENLTGYCFDPVPEGILVNSLPDKWTCLHKGHKWHGYDVSDHTFLLTFCCLLMVEEMAIFRRYLAQGHPAGVPLRLIFLLNILLLLLWNFLLACTVVYLYDYSHKVVGAAIATLCWFLTYRCWYRCLCSPGRPGAGLFLRGIPKEATRQN</sequence>
<dbReference type="AlphaFoldDB" id="A0A670ZYS8"/>
<proteinExistence type="inferred from homology"/>
<feature type="transmembrane region" description="Helical" evidence="7">
    <location>
        <begin position="243"/>
        <end position="261"/>
    </location>
</feature>
<evidence type="ECO:0000256" key="2">
    <source>
        <dbReference type="ARBA" id="ARBA00022692"/>
    </source>
</evidence>
<dbReference type="InterPro" id="IPR046401">
    <property type="entry name" value="FITM1/2"/>
</dbReference>
<dbReference type="HAMAP" id="MF_03230">
    <property type="entry name" value="FITM2"/>
    <property type="match status" value="1"/>
</dbReference>
<feature type="transmembrane region" description="Helical" evidence="7">
    <location>
        <begin position="51"/>
        <end position="68"/>
    </location>
</feature>
<keyword evidence="9" id="KW-1185">Reference proteome</keyword>
<dbReference type="Ensembl" id="ENSPTXT00000028755.1">
    <property type="protein sequence ID" value="ENSPTXP00000027903.1"/>
    <property type="gene ID" value="ENSPTXG00000019197.1"/>
</dbReference>
<evidence type="ECO:0000313" key="9">
    <source>
        <dbReference type="Proteomes" id="UP000472273"/>
    </source>
</evidence>
<evidence type="ECO:0000256" key="4">
    <source>
        <dbReference type="ARBA" id="ARBA00022989"/>
    </source>
</evidence>
<comment type="similarity">
    <text evidence="6">Belongs to the FIT family. FIT1 subfamily.</text>
</comment>
<feature type="transmembrane region" description="Helical" evidence="7">
    <location>
        <begin position="181"/>
        <end position="201"/>
    </location>
</feature>
<dbReference type="GeneTree" id="ENSGT00530000063693"/>
<evidence type="ECO:0000256" key="3">
    <source>
        <dbReference type="ARBA" id="ARBA00022824"/>
    </source>
</evidence>
<dbReference type="GO" id="GO:0017129">
    <property type="term" value="F:triglyceride binding"/>
    <property type="evidence" value="ECO:0007669"/>
    <property type="project" value="Ensembl"/>
</dbReference>
<dbReference type="Pfam" id="PF10261">
    <property type="entry name" value="FIT"/>
    <property type="match status" value="1"/>
</dbReference>
<keyword evidence="4 6" id="KW-1133">Transmembrane helix</keyword>
<reference evidence="8" key="1">
    <citation type="submission" date="2025-08" db="UniProtKB">
        <authorList>
            <consortium name="Ensembl"/>
        </authorList>
    </citation>
    <scope>IDENTIFICATION</scope>
</reference>
<dbReference type="PANTHER" id="PTHR23129:SF3">
    <property type="entry name" value="FAT STORAGE-INDUCING TRANSMEMBRANE PROTEIN 1"/>
    <property type="match status" value="1"/>
</dbReference>
<dbReference type="Proteomes" id="UP000472273">
    <property type="component" value="Unplaced"/>
</dbReference>
<name>A0A670ZYS8_PSETE</name>
<evidence type="ECO:0000313" key="8">
    <source>
        <dbReference type="Ensembl" id="ENSPTXP00000027903.1"/>
    </source>
</evidence>
<accession>A0A670ZYS8</accession>
<dbReference type="OMA" id="AIFANHH"/>
<evidence type="ECO:0000256" key="6">
    <source>
        <dbReference type="HAMAP-Rule" id="MF_03229"/>
    </source>
</evidence>
<dbReference type="GO" id="GO:0010945">
    <property type="term" value="F:coenzyme A diphosphatase activity"/>
    <property type="evidence" value="ECO:0007669"/>
    <property type="project" value="InterPro"/>
</dbReference>
<protein>
    <recommendedName>
        <fullName evidence="6">Fat storage-inducing transmembrane protein 1 homolog</fullName>
    </recommendedName>
    <alternativeName>
        <fullName evidence="6">FITM1-like protein</fullName>
    </alternativeName>
    <alternativeName>
        <fullName evidence="6">Fat-inducing protein 1</fullName>
    </alternativeName>
</protein>
<dbReference type="CTD" id="161247"/>
<reference evidence="8" key="2">
    <citation type="submission" date="2025-09" db="UniProtKB">
        <authorList>
            <consortium name="Ensembl"/>
        </authorList>
    </citation>
    <scope>IDENTIFICATION</scope>
</reference>
<dbReference type="InterPro" id="IPR019388">
    <property type="entry name" value="FIT"/>
</dbReference>
<dbReference type="GeneID" id="113448782"/>
<dbReference type="GO" id="GO:0008654">
    <property type="term" value="P:phospholipid biosynthetic process"/>
    <property type="evidence" value="ECO:0007669"/>
    <property type="project" value="InterPro"/>
</dbReference>
<organism evidence="8 9">
    <name type="scientific">Pseudonaja textilis</name>
    <name type="common">Eastern brown snake</name>
    <dbReference type="NCBI Taxonomy" id="8673"/>
    <lineage>
        <taxon>Eukaryota</taxon>
        <taxon>Metazoa</taxon>
        <taxon>Chordata</taxon>
        <taxon>Craniata</taxon>
        <taxon>Vertebrata</taxon>
        <taxon>Euteleostomi</taxon>
        <taxon>Lepidosauria</taxon>
        <taxon>Squamata</taxon>
        <taxon>Bifurcata</taxon>
        <taxon>Unidentata</taxon>
        <taxon>Episquamata</taxon>
        <taxon>Toxicofera</taxon>
        <taxon>Serpentes</taxon>
        <taxon>Colubroidea</taxon>
        <taxon>Elapidae</taxon>
        <taxon>Hydrophiinae</taxon>
        <taxon>Pseudonaja</taxon>
    </lineage>
</organism>
<evidence type="ECO:0000256" key="5">
    <source>
        <dbReference type="ARBA" id="ARBA00023136"/>
    </source>
</evidence>
<dbReference type="HAMAP" id="MF_03229">
    <property type="entry name" value="FITM1"/>
    <property type="match status" value="1"/>
</dbReference>
<keyword evidence="3 6" id="KW-0256">Endoplasmic reticulum</keyword>
<dbReference type="GO" id="GO:0005789">
    <property type="term" value="C:endoplasmic reticulum membrane"/>
    <property type="evidence" value="ECO:0007669"/>
    <property type="project" value="UniProtKB-SubCell"/>
</dbReference>
<dbReference type="PANTHER" id="PTHR23129">
    <property type="entry name" value="ACYL-COENZYME A DIPHOSPHATASE FITM2"/>
    <property type="match status" value="1"/>
</dbReference>
<feature type="transmembrane region" description="Helical" evidence="7">
    <location>
        <begin position="20"/>
        <end position="39"/>
    </location>
</feature>